<dbReference type="OrthoDB" id="288203at2759"/>
<name>A0A087UG54_STEMI</name>
<keyword evidence="2 5" id="KW-0812">Transmembrane</keyword>
<evidence type="ECO:0000256" key="5">
    <source>
        <dbReference type="SAM" id="Phobius"/>
    </source>
</evidence>
<evidence type="ECO:0000313" key="7">
    <source>
        <dbReference type="EMBL" id="KFM76343.1"/>
    </source>
</evidence>
<dbReference type="InterPro" id="IPR011547">
    <property type="entry name" value="SLC26A/SulP_dom"/>
</dbReference>
<dbReference type="OMA" id="ARYLMWI"/>
<evidence type="ECO:0000256" key="3">
    <source>
        <dbReference type="ARBA" id="ARBA00022989"/>
    </source>
</evidence>
<protein>
    <submittedName>
        <fullName evidence="7">Sodium-independent sulfate anion transporter</fullName>
    </submittedName>
</protein>
<accession>A0A087UG54</accession>
<gene>
    <name evidence="7" type="ORF">X975_24228</name>
</gene>
<dbReference type="STRING" id="407821.A0A087UG54"/>
<dbReference type="EMBL" id="KK119661">
    <property type="protein sequence ID" value="KFM76343.1"/>
    <property type="molecule type" value="Genomic_DNA"/>
</dbReference>
<dbReference type="Proteomes" id="UP000054359">
    <property type="component" value="Unassembled WGS sequence"/>
</dbReference>
<reference evidence="7 8" key="1">
    <citation type="submission" date="2013-11" db="EMBL/GenBank/DDBJ databases">
        <title>Genome sequencing of Stegodyphus mimosarum.</title>
        <authorList>
            <person name="Bechsgaard J."/>
        </authorList>
    </citation>
    <scope>NUCLEOTIDE SEQUENCE [LARGE SCALE GENOMIC DNA]</scope>
</reference>
<keyword evidence="3 5" id="KW-1133">Transmembrane helix</keyword>
<comment type="subcellular location">
    <subcellularLocation>
        <location evidence="1">Membrane</location>
        <topology evidence="1">Multi-pass membrane protein</topology>
    </subcellularLocation>
</comment>
<evidence type="ECO:0000256" key="4">
    <source>
        <dbReference type="ARBA" id="ARBA00023136"/>
    </source>
</evidence>
<evidence type="ECO:0000259" key="6">
    <source>
        <dbReference type="Pfam" id="PF00916"/>
    </source>
</evidence>
<dbReference type="AlphaFoldDB" id="A0A087UG54"/>
<feature type="transmembrane region" description="Helical" evidence="5">
    <location>
        <begin position="34"/>
        <end position="55"/>
    </location>
</feature>
<organism evidence="7 8">
    <name type="scientific">Stegodyphus mimosarum</name>
    <name type="common">African social velvet spider</name>
    <dbReference type="NCBI Taxonomy" id="407821"/>
    <lineage>
        <taxon>Eukaryota</taxon>
        <taxon>Metazoa</taxon>
        <taxon>Ecdysozoa</taxon>
        <taxon>Arthropoda</taxon>
        <taxon>Chelicerata</taxon>
        <taxon>Arachnida</taxon>
        <taxon>Araneae</taxon>
        <taxon>Araneomorphae</taxon>
        <taxon>Entelegynae</taxon>
        <taxon>Eresoidea</taxon>
        <taxon>Eresidae</taxon>
        <taxon>Stegodyphus</taxon>
    </lineage>
</organism>
<feature type="domain" description="SLC26A/SulP transporter" evidence="6">
    <location>
        <begin position="30"/>
        <end position="274"/>
    </location>
</feature>
<evidence type="ECO:0000313" key="8">
    <source>
        <dbReference type="Proteomes" id="UP000054359"/>
    </source>
</evidence>
<feature type="transmembrane region" description="Helical" evidence="5">
    <location>
        <begin position="220"/>
        <end position="249"/>
    </location>
</feature>
<dbReference type="PANTHER" id="PTHR11814">
    <property type="entry name" value="SULFATE TRANSPORTER"/>
    <property type="match status" value="1"/>
</dbReference>
<evidence type="ECO:0000256" key="1">
    <source>
        <dbReference type="ARBA" id="ARBA00004141"/>
    </source>
</evidence>
<dbReference type="InterPro" id="IPR001902">
    <property type="entry name" value="SLC26A/SulP_fam"/>
</dbReference>
<keyword evidence="4 5" id="KW-0472">Membrane</keyword>
<evidence type="ECO:0000256" key="2">
    <source>
        <dbReference type="ARBA" id="ARBA00022692"/>
    </source>
</evidence>
<proteinExistence type="predicted"/>
<sequence>MSISRRYLYQTLKKYIPILTWLPGYSLQDLKGDFIAGFTVGLTVVPQGLALAHLANLPPQYGLYTAFMGSYMYSVFGTCKDLVIGPTSVMALMTAEYASIGGPVYASLLTFFCGCFQILLGILNLGCLMNYISSPVLSGFTSAAAIITATTQIKGIFGLKYQARGFLNTVYHFFLNISKTNLYDMTMGITSVFMLLLLRKFKDKKCTTCMWLLNSRTLQAAWWSIATARNALLVIICSFLASVCLSMGFDVLTLTQHVDPGLPHFQLPKFYLDYFDP</sequence>
<feature type="transmembrane region" description="Helical" evidence="5">
    <location>
        <begin position="61"/>
        <end position="83"/>
    </location>
</feature>
<dbReference type="GO" id="GO:0055085">
    <property type="term" value="P:transmembrane transport"/>
    <property type="evidence" value="ECO:0007669"/>
    <property type="project" value="InterPro"/>
</dbReference>
<keyword evidence="8" id="KW-1185">Reference proteome</keyword>
<feature type="non-terminal residue" evidence="7">
    <location>
        <position position="277"/>
    </location>
</feature>
<dbReference type="Pfam" id="PF00916">
    <property type="entry name" value="Sulfate_transp"/>
    <property type="match status" value="1"/>
</dbReference>
<dbReference type="GO" id="GO:0016020">
    <property type="term" value="C:membrane"/>
    <property type="evidence" value="ECO:0007669"/>
    <property type="project" value="UniProtKB-SubCell"/>
</dbReference>
<feature type="transmembrane region" description="Helical" evidence="5">
    <location>
        <begin position="104"/>
        <end position="132"/>
    </location>
</feature>
<feature type="transmembrane region" description="Helical" evidence="5">
    <location>
        <begin position="182"/>
        <end position="199"/>
    </location>
</feature>